<dbReference type="Gene3D" id="3.40.50.1820">
    <property type="entry name" value="alpha/beta hydrolase"/>
    <property type="match status" value="1"/>
</dbReference>
<evidence type="ECO:0000259" key="1">
    <source>
        <dbReference type="Pfam" id="PF00561"/>
    </source>
</evidence>
<dbReference type="Pfam" id="PF00561">
    <property type="entry name" value="Abhydrolase_1"/>
    <property type="match status" value="1"/>
</dbReference>
<dbReference type="Proteomes" id="UP000182740">
    <property type="component" value="Unassembled WGS sequence"/>
</dbReference>
<dbReference type="SUPFAM" id="SSF53474">
    <property type="entry name" value="alpha/beta-Hydrolases"/>
    <property type="match status" value="1"/>
</dbReference>
<gene>
    <name evidence="2" type="ORF">SAMN04489730_4235</name>
</gene>
<sequence>MPIFSAPDGTALSCRLLGSGAEPPVACLPGGPMRAGAYLGELGGLSARRRLGVLDLRGTGDSGTPADPATYRCDRQVEDVEAVRKHLGLERFDLLGHSAGASLAVHYAARYPTRLRRLVLVTPSPRAVGLVPSVAERRAVMARRAGAPWFDAAAAAYDAIAAKTATSADWAAVAPMYYGRWDDAARRHQAAEAGQRNGAAARVYNSEGAFEPGATRAALRAVEAPVLVVAGELDWIISPAVAAEFAALFADGRVAVIPGAAHYPWLDDAPAFVSAVAGFLA</sequence>
<dbReference type="GO" id="GO:0003824">
    <property type="term" value="F:catalytic activity"/>
    <property type="evidence" value="ECO:0007669"/>
    <property type="project" value="UniProtKB-ARBA"/>
</dbReference>
<dbReference type="STRING" id="546364.SAMN04489730_4235"/>
<dbReference type="OrthoDB" id="9796770at2"/>
<dbReference type="InterPro" id="IPR029058">
    <property type="entry name" value="AB_hydrolase_fold"/>
</dbReference>
<dbReference type="PRINTS" id="PR00111">
    <property type="entry name" value="ABHYDROLASE"/>
</dbReference>
<dbReference type="InterPro" id="IPR000073">
    <property type="entry name" value="AB_hydrolase_1"/>
</dbReference>
<dbReference type="PANTHER" id="PTHR43798:SF33">
    <property type="entry name" value="HYDROLASE, PUTATIVE (AFU_ORTHOLOGUE AFUA_2G14860)-RELATED"/>
    <property type="match status" value="1"/>
</dbReference>
<dbReference type="InterPro" id="IPR050266">
    <property type="entry name" value="AB_hydrolase_sf"/>
</dbReference>
<dbReference type="AlphaFoldDB" id="A0A1K1RY92"/>
<protein>
    <submittedName>
        <fullName evidence="2">Pimeloyl-ACP methyl ester carboxylesterase</fullName>
    </submittedName>
</protein>
<evidence type="ECO:0000313" key="3">
    <source>
        <dbReference type="Proteomes" id="UP000182740"/>
    </source>
</evidence>
<organism evidence="2 3">
    <name type="scientific">Amycolatopsis australiensis</name>
    <dbReference type="NCBI Taxonomy" id="546364"/>
    <lineage>
        <taxon>Bacteria</taxon>
        <taxon>Bacillati</taxon>
        <taxon>Actinomycetota</taxon>
        <taxon>Actinomycetes</taxon>
        <taxon>Pseudonocardiales</taxon>
        <taxon>Pseudonocardiaceae</taxon>
        <taxon>Amycolatopsis</taxon>
    </lineage>
</organism>
<dbReference type="RefSeq" id="WP_072477896.1">
    <property type="nucleotide sequence ID" value="NZ_FPJG01000006.1"/>
</dbReference>
<dbReference type="GO" id="GO:0016020">
    <property type="term" value="C:membrane"/>
    <property type="evidence" value="ECO:0007669"/>
    <property type="project" value="TreeGrafter"/>
</dbReference>
<dbReference type="PANTHER" id="PTHR43798">
    <property type="entry name" value="MONOACYLGLYCEROL LIPASE"/>
    <property type="match status" value="1"/>
</dbReference>
<keyword evidence="3" id="KW-1185">Reference proteome</keyword>
<dbReference type="EMBL" id="FPJG01000006">
    <property type="protein sequence ID" value="SFW77033.1"/>
    <property type="molecule type" value="Genomic_DNA"/>
</dbReference>
<reference evidence="3" key="1">
    <citation type="submission" date="2016-11" db="EMBL/GenBank/DDBJ databases">
        <authorList>
            <person name="Varghese N."/>
            <person name="Submissions S."/>
        </authorList>
    </citation>
    <scope>NUCLEOTIDE SEQUENCE [LARGE SCALE GENOMIC DNA]</scope>
    <source>
        <strain evidence="3">DSM 44671</strain>
    </source>
</reference>
<feature type="domain" description="AB hydrolase-1" evidence="1">
    <location>
        <begin position="23"/>
        <end position="268"/>
    </location>
</feature>
<proteinExistence type="predicted"/>
<name>A0A1K1RY92_9PSEU</name>
<evidence type="ECO:0000313" key="2">
    <source>
        <dbReference type="EMBL" id="SFW77033.1"/>
    </source>
</evidence>
<accession>A0A1K1RY92</accession>